<dbReference type="Pfam" id="PF02720">
    <property type="entry name" value="DUF222"/>
    <property type="match status" value="1"/>
</dbReference>
<sequence>MFEGVPDAAVVATIGDSARAENIACARRLAAIAELYERRQIPVEGGHGRELWRIDPWESVAAEVAAAQGITAAAASVALHHAICLHQRLPKVAAVFATGAISYWTVRTIVNRTHLALEPAVLAAIDAELAEAITAWGGLSHKKTEQAIDALVERHDPAARRRTETAVRSRYVDIEHHGGIAWLSGDLYSTDATVLDRRLTALAHTVCDKDPRTIDQRRADALGALAAEQSTLACACGETDCPAARTATPTSVVVHVVAQEAALEAAKTRDLNGERPGDGGPEVVCDPERFAELVREATSPRPVDQIDAPADLAPNPGVVLGGPIVPASLLAELAARGAVELRPLTHPGQSPPEPNYRPSKALADFVRCRDLTCRFPNCDRPADLCDVDREDQMSLAVAV</sequence>
<organism evidence="2 3">
    <name type="scientific">Mycobacterium fragae</name>
    <dbReference type="NCBI Taxonomy" id="1260918"/>
    <lineage>
        <taxon>Bacteria</taxon>
        <taxon>Bacillati</taxon>
        <taxon>Actinomycetota</taxon>
        <taxon>Actinomycetes</taxon>
        <taxon>Mycobacteriales</taxon>
        <taxon>Mycobacteriaceae</taxon>
        <taxon>Mycobacterium</taxon>
    </lineage>
</organism>
<proteinExistence type="predicted"/>
<dbReference type="EMBL" id="LQOW01000014">
    <property type="protein sequence ID" value="ORV62090.1"/>
    <property type="molecule type" value="Genomic_DNA"/>
</dbReference>
<dbReference type="AlphaFoldDB" id="A0A1X1UZ29"/>
<comment type="caution">
    <text evidence="2">The sequence shown here is derived from an EMBL/GenBank/DDBJ whole genome shotgun (WGS) entry which is preliminary data.</text>
</comment>
<protein>
    <recommendedName>
        <fullName evidence="1">DUF222 domain-containing protein</fullName>
    </recommendedName>
</protein>
<dbReference type="Proteomes" id="UP000194000">
    <property type="component" value="Unassembled WGS sequence"/>
</dbReference>
<dbReference type="RefSeq" id="WP_085196025.1">
    <property type="nucleotide sequence ID" value="NZ_LNAN01000036.1"/>
</dbReference>
<name>A0A1X1UZ29_9MYCO</name>
<evidence type="ECO:0000313" key="3">
    <source>
        <dbReference type="Proteomes" id="UP000194000"/>
    </source>
</evidence>
<keyword evidence="3" id="KW-1185">Reference proteome</keyword>
<dbReference type="OrthoDB" id="4775237at2"/>
<feature type="domain" description="DUF222" evidence="1">
    <location>
        <begin position="17"/>
        <end position="370"/>
    </location>
</feature>
<gene>
    <name evidence="2" type="ORF">AWC06_12045</name>
</gene>
<accession>A0A1X1UZ29</accession>
<evidence type="ECO:0000259" key="1">
    <source>
        <dbReference type="Pfam" id="PF02720"/>
    </source>
</evidence>
<evidence type="ECO:0000313" key="2">
    <source>
        <dbReference type="EMBL" id="ORV62090.1"/>
    </source>
</evidence>
<reference evidence="2 3" key="1">
    <citation type="submission" date="2016-01" db="EMBL/GenBank/DDBJ databases">
        <title>The new phylogeny of the genus Mycobacterium.</title>
        <authorList>
            <person name="Tarcisio F."/>
            <person name="Conor M."/>
            <person name="Antonella G."/>
            <person name="Elisabetta G."/>
            <person name="Giulia F.S."/>
            <person name="Sara T."/>
            <person name="Anna F."/>
            <person name="Clotilde B."/>
            <person name="Roberto B."/>
            <person name="Veronica D.S."/>
            <person name="Fabio R."/>
            <person name="Monica P."/>
            <person name="Olivier J."/>
            <person name="Enrico T."/>
            <person name="Nicola S."/>
        </authorList>
    </citation>
    <scope>NUCLEOTIDE SEQUENCE [LARGE SCALE GENOMIC DNA]</scope>
    <source>
        <strain evidence="2 3">DSM 45731</strain>
    </source>
</reference>
<dbReference type="STRING" id="1260918.AWC06_12045"/>
<dbReference type="InterPro" id="IPR003870">
    <property type="entry name" value="DUF222"/>
</dbReference>